<dbReference type="Proteomes" id="UP000449193">
    <property type="component" value="Unassembled WGS sequence"/>
</dbReference>
<evidence type="ECO:0000313" key="2">
    <source>
        <dbReference type="Proteomes" id="UP000449193"/>
    </source>
</evidence>
<evidence type="ECO:0000313" key="1">
    <source>
        <dbReference type="EMBL" id="MTS52356.1"/>
    </source>
</evidence>
<proteinExistence type="predicted"/>
<dbReference type="Gene3D" id="2.160.20.20">
    <property type="match status" value="1"/>
</dbReference>
<evidence type="ECO:0008006" key="3">
    <source>
        <dbReference type="Google" id="ProtNLM"/>
    </source>
</evidence>
<name>A0A6I3QF06_9FIRM</name>
<reference evidence="1 2" key="1">
    <citation type="journal article" date="2019" name="Nat. Med.">
        <title>A library of human gut bacterial isolates paired with longitudinal multiomics data enables mechanistic microbiome research.</title>
        <authorList>
            <person name="Poyet M."/>
            <person name="Groussin M."/>
            <person name="Gibbons S.M."/>
            <person name="Avila-Pacheco J."/>
            <person name="Jiang X."/>
            <person name="Kearney S.M."/>
            <person name="Perrotta A.R."/>
            <person name="Berdy B."/>
            <person name="Zhao S."/>
            <person name="Lieberman T.D."/>
            <person name="Swanson P.K."/>
            <person name="Smith M."/>
            <person name="Roesemann S."/>
            <person name="Alexander J.E."/>
            <person name="Rich S.A."/>
            <person name="Livny J."/>
            <person name="Vlamakis H."/>
            <person name="Clish C."/>
            <person name="Bullock K."/>
            <person name="Deik A."/>
            <person name="Scott J."/>
            <person name="Pierce K.A."/>
            <person name="Xavier R.J."/>
            <person name="Alm E.J."/>
        </authorList>
    </citation>
    <scope>NUCLEOTIDE SEQUENCE [LARGE SCALE GENOMIC DNA]</scope>
    <source>
        <strain evidence="1 2">BIOML-A7</strain>
    </source>
</reference>
<organism evidence="1 2">
    <name type="scientific">Ruthenibacterium lactatiformans</name>
    <dbReference type="NCBI Taxonomy" id="1550024"/>
    <lineage>
        <taxon>Bacteria</taxon>
        <taxon>Bacillati</taxon>
        <taxon>Bacillota</taxon>
        <taxon>Clostridia</taxon>
        <taxon>Eubacteriales</taxon>
        <taxon>Oscillospiraceae</taxon>
        <taxon>Ruthenibacterium</taxon>
    </lineage>
</organism>
<dbReference type="RefSeq" id="WP_155201423.1">
    <property type="nucleotide sequence ID" value="NZ_WMZL01000013.1"/>
</dbReference>
<dbReference type="InterPro" id="IPR011050">
    <property type="entry name" value="Pectin_lyase_fold/virulence"/>
</dbReference>
<protein>
    <recommendedName>
        <fullName evidence="3">Gram-positive cocci surface proteins LPxTG domain-containing protein</fullName>
    </recommendedName>
</protein>
<sequence>MKKKIIAIALALCMVTSLLPATVLAASEGEPQCTVTEGCTLSNGHEGECVLPEEGGEPDAPAACTKTEGCTLAEGHEGACVLPEEGGEPDAPAACTKTEGCTLAEGHEGACVLPEEGGESDAPAACTKTEGCTLAEGHEGECVLPKENGEPVVTMLDGVNTLAAPRVGAVCTVGGTDYVTLQDAFADAPSGSTIEMTADIAGMTTDMIATVPVGKTFTLNMAGHSITVDQAFTGRPIVNEGVLTITGNGTIDSSDSEAGGFGAVNNKGTLIVENGTYRGAKYASGSSLRNTGAGAVLTVKDGLFEEATCAIFNEGTVTINGGTFTGTTCSQCNSDIWSYTIRNYSEYSKMTINGGTFTGVQGAVSASIGYLEVNGGTFKTVACEHHGTAATFYALYAAGEAGKVLCVINDGYFETEGRQTAVLIGNDNTGGDGGINAPATGIVRGGTFVAPVGVPALKGAERTGDPQITGGTFTSDVSQYVPGHHMAVEEDGTFVVEPVTQAVGVAAVGQTYYRSLELALEDAENGETVRVLKNAESAGAALAGKEVTLDLAGCEVALRGPLVAGEGAHLIIEDSADATEGKPTVSKDNKVTYDAGRLYAAADAGMSYVAASAFGGSITLKSGIVDGLNADSFALYAQGDVTGAADVASTVTVDGGYVLAQEFALSAQGYGAAIRFNGGAAEARDNAVIGGNGSNAEGNRRGGTDIRITGGTLIAHIETSGYASCGVYHPQEGTLTITGGTIYSENGCGVLMRGGEMAMTGGTIVAGGEPVFVGKVGDSKVVVTPSGVVFDRDAGYYDAPNAKVDIGGTAEVSGTLKAIDVLDTKAQNASEQVDVTGGKFSSDVKEFVPEGNTTDTDSEGNFIVVVDKAKAVAEANGVGYTTVQAAIDAVANSDAAGTVKLLQSKAESVAVPAGANVTLDIPAGVTLTNTNGAHTITNSGTLAITGEGTVDNVTHAKGALVNLSGAQAVIRGGMLTRSSEASTSASQSGGNSWYVIDNHGTLEIAGGKVVNEGHFSSLIRNVGDSAAAKAVLTISGGEVEQMGFIAVKNDDNSILNVTGGVIRSNEQAVQNWTQANISGGRLEGNVITWAYGDQPSETNIAGSAVVDGDVAAVNYMDAAAQPVVNITGGTVTGSIYKGEHKGSGGIIHTAADSTGADINVSGGTFKKPVDPAFCAEGFAPNKDPITGDYTVHTHAFVKTEAVAASCAAPGTEAYWTCSVCGKLFSDEAGANEIAAPVIVPKTAHTLVKTEAVAPTCTKEGSEAYWTCSGCGKLFSDGNGVNEIAAPVAMSKTAHTPVAAWSSDGSNHWHVCSVCGEKLSQGTHTFGEWHTTLAPTATKTGVQEKNCTVCGYGVCATVPATGTSTPQTGDPFNVWLFVGLLCIGTTGLVVLTGVQLKKHRAGK</sequence>
<accession>A0A6I3QF06</accession>
<gene>
    <name evidence="1" type="ORF">GMD52_12510</name>
</gene>
<dbReference type="EMBL" id="WMZR01000017">
    <property type="protein sequence ID" value="MTS52356.1"/>
    <property type="molecule type" value="Genomic_DNA"/>
</dbReference>
<dbReference type="InterPro" id="IPR012332">
    <property type="entry name" value="Autotransporter_pectin_lyase_C"/>
</dbReference>
<comment type="caution">
    <text evidence="1">The sequence shown here is derived from an EMBL/GenBank/DDBJ whole genome shotgun (WGS) entry which is preliminary data.</text>
</comment>
<dbReference type="SUPFAM" id="SSF51126">
    <property type="entry name" value="Pectin lyase-like"/>
    <property type="match status" value="1"/>
</dbReference>